<organism evidence="6 7">
    <name type="scientific">Streptosporangium saharense</name>
    <dbReference type="NCBI Taxonomy" id="1706840"/>
    <lineage>
        <taxon>Bacteria</taxon>
        <taxon>Bacillati</taxon>
        <taxon>Actinomycetota</taxon>
        <taxon>Actinomycetes</taxon>
        <taxon>Streptosporangiales</taxon>
        <taxon>Streptosporangiaceae</taxon>
        <taxon>Streptosporangium</taxon>
    </lineage>
</organism>
<sequence length="260" mass="28018">MGGPSAFPGINPESAARRASSFGDQAEAYARERPDYPDAAVLWALEPVAVHGAPRVLDLGAGTGKLTEVLLRHVTDVVAVEPDPAMLRQLRGRLRGVEALPGSAERIPLPDSSVDAVLVGQAMHWFDLDRAAPEMARVLAPGGVLAGLWNLDDDQVPWVNGMKQVSSSAVSRTQWRPDALALGEPWFGAVEQAWFPHSQRRTIESMVATISTHSHVLTLPEGDRAELLGRVADYLRSTPETSGGEFELPITTVVVRTPRA</sequence>
<dbReference type="PANTHER" id="PTHR44942">
    <property type="entry name" value="METHYLTRANSF_11 DOMAIN-CONTAINING PROTEIN"/>
    <property type="match status" value="1"/>
</dbReference>
<keyword evidence="3 6" id="KW-0808">Transferase</keyword>
<dbReference type="Pfam" id="PF08241">
    <property type="entry name" value="Methyltransf_11"/>
    <property type="match status" value="1"/>
</dbReference>
<gene>
    <name evidence="6" type="ORF">FHS44_000925</name>
</gene>
<dbReference type="EMBL" id="JACHJP010000001">
    <property type="protein sequence ID" value="MBB4913853.1"/>
    <property type="molecule type" value="Genomic_DNA"/>
</dbReference>
<dbReference type="InterPro" id="IPR029063">
    <property type="entry name" value="SAM-dependent_MTases_sf"/>
</dbReference>
<dbReference type="InterPro" id="IPR020596">
    <property type="entry name" value="rRNA_Ade_Mease_Trfase_CS"/>
</dbReference>
<dbReference type="Proteomes" id="UP000552644">
    <property type="component" value="Unassembled WGS sequence"/>
</dbReference>
<keyword evidence="2 6" id="KW-0489">Methyltransferase</keyword>
<dbReference type="SUPFAM" id="SSF53335">
    <property type="entry name" value="S-adenosyl-L-methionine-dependent methyltransferases"/>
    <property type="match status" value="1"/>
</dbReference>
<name>A0A7W7QI11_9ACTN</name>
<dbReference type="CDD" id="cd02440">
    <property type="entry name" value="AdoMet_MTases"/>
    <property type="match status" value="1"/>
</dbReference>
<accession>A0A7W7QI11</accession>
<dbReference type="PROSITE" id="PS01131">
    <property type="entry name" value="RRNA_A_DIMETH"/>
    <property type="match status" value="1"/>
</dbReference>
<keyword evidence="7" id="KW-1185">Reference proteome</keyword>
<dbReference type="InterPro" id="IPR013216">
    <property type="entry name" value="Methyltransf_11"/>
</dbReference>
<dbReference type="AlphaFoldDB" id="A0A7W7QI11"/>
<evidence type="ECO:0000256" key="3">
    <source>
        <dbReference type="ARBA" id="ARBA00022679"/>
    </source>
</evidence>
<dbReference type="PANTHER" id="PTHR44942:SF4">
    <property type="entry name" value="METHYLTRANSFERASE TYPE 11 DOMAIN-CONTAINING PROTEIN"/>
    <property type="match status" value="1"/>
</dbReference>
<comment type="similarity">
    <text evidence="1">Belongs to the methyltransferase superfamily.</text>
</comment>
<evidence type="ECO:0000256" key="4">
    <source>
        <dbReference type="SAM" id="MobiDB-lite"/>
    </source>
</evidence>
<dbReference type="GO" id="GO:0000179">
    <property type="term" value="F:rRNA (adenine-N6,N6-)-dimethyltransferase activity"/>
    <property type="evidence" value="ECO:0007669"/>
    <property type="project" value="InterPro"/>
</dbReference>
<evidence type="ECO:0000313" key="6">
    <source>
        <dbReference type="EMBL" id="MBB4913853.1"/>
    </source>
</evidence>
<feature type="domain" description="Methyltransferase type 11" evidence="5">
    <location>
        <begin position="57"/>
        <end position="146"/>
    </location>
</feature>
<reference evidence="6 7" key="1">
    <citation type="submission" date="2020-08" db="EMBL/GenBank/DDBJ databases">
        <title>Genomic Encyclopedia of Type Strains, Phase III (KMG-III): the genomes of soil and plant-associated and newly described type strains.</title>
        <authorList>
            <person name="Whitman W."/>
        </authorList>
    </citation>
    <scope>NUCLEOTIDE SEQUENCE [LARGE SCALE GENOMIC DNA]</scope>
    <source>
        <strain evidence="6 7">CECT 8840</strain>
    </source>
</reference>
<evidence type="ECO:0000256" key="1">
    <source>
        <dbReference type="ARBA" id="ARBA00008361"/>
    </source>
</evidence>
<evidence type="ECO:0000256" key="2">
    <source>
        <dbReference type="ARBA" id="ARBA00022603"/>
    </source>
</evidence>
<protein>
    <submittedName>
        <fullName evidence="6">SAM-dependent methyltransferase</fullName>
    </submittedName>
</protein>
<dbReference type="InterPro" id="IPR051052">
    <property type="entry name" value="Diverse_substrate_MTase"/>
</dbReference>
<dbReference type="Gene3D" id="3.40.50.150">
    <property type="entry name" value="Vaccinia Virus protein VP39"/>
    <property type="match status" value="1"/>
</dbReference>
<comment type="caution">
    <text evidence="6">The sequence shown here is derived from an EMBL/GenBank/DDBJ whole genome shotgun (WGS) entry which is preliminary data.</text>
</comment>
<proteinExistence type="inferred from homology"/>
<evidence type="ECO:0000313" key="7">
    <source>
        <dbReference type="Proteomes" id="UP000552644"/>
    </source>
</evidence>
<dbReference type="RefSeq" id="WP_184712578.1">
    <property type="nucleotide sequence ID" value="NZ_JACHJP010000001.1"/>
</dbReference>
<feature type="region of interest" description="Disordered" evidence="4">
    <location>
        <begin position="1"/>
        <end position="22"/>
    </location>
</feature>
<evidence type="ECO:0000259" key="5">
    <source>
        <dbReference type="Pfam" id="PF08241"/>
    </source>
</evidence>